<dbReference type="Proteomes" id="UP000065473">
    <property type="component" value="Chromosome"/>
</dbReference>
<evidence type="ECO:0000313" key="3">
    <source>
        <dbReference type="EMBL" id="ALU32696.1"/>
    </source>
</evidence>
<dbReference type="InterPro" id="IPR002716">
    <property type="entry name" value="PIN_dom"/>
</dbReference>
<dbReference type="EMBL" id="CP013695">
    <property type="protein sequence ID" value="ALU32696.1"/>
    <property type="molecule type" value="Genomic_DNA"/>
</dbReference>
<dbReference type="OrthoDB" id="43013at2157"/>
<evidence type="ECO:0000313" key="4">
    <source>
        <dbReference type="Proteomes" id="UP000060043"/>
    </source>
</evidence>
<dbReference type="Pfam" id="PF01850">
    <property type="entry name" value="PIN"/>
    <property type="match status" value="1"/>
</dbReference>
<dbReference type="InterPro" id="IPR029060">
    <property type="entry name" value="PIN-like_dom_sf"/>
</dbReference>
<dbReference type="Proteomes" id="UP000060043">
    <property type="component" value="Chromosome"/>
</dbReference>
<dbReference type="OMA" id="LTEVYYV"/>
<evidence type="ECO:0000313" key="2">
    <source>
        <dbReference type="EMBL" id="ALU29952.1"/>
    </source>
</evidence>
<protein>
    <submittedName>
        <fullName evidence="3">Toxin VapC</fullName>
    </submittedName>
</protein>
<dbReference type="Gene3D" id="3.40.50.1010">
    <property type="entry name" value="5'-nuclease"/>
    <property type="match status" value="1"/>
</dbReference>
<evidence type="ECO:0000313" key="5">
    <source>
        <dbReference type="Proteomes" id="UP000065473"/>
    </source>
</evidence>
<accession>A0A0U3GWJ0</accession>
<dbReference type="CDD" id="cd18689">
    <property type="entry name" value="PIN_VapC-like"/>
    <property type="match status" value="1"/>
</dbReference>
<reference evidence="4 5" key="1">
    <citation type="submission" date="2015-12" db="EMBL/GenBank/DDBJ databases">
        <title>A stable core within a dynamic pangenome in Sulfolobus acidocaldarius.</title>
        <authorList>
            <person name="Anderson R."/>
            <person name="Kouris A."/>
            <person name="Seward C."/>
            <person name="Campbell K."/>
            <person name="Whitaker R."/>
        </authorList>
    </citation>
    <scope>NUCLEOTIDE SEQUENCE [LARGE SCALE GENOMIC DNA]</scope>
    <source>
        <strain evidence="2 5">GG12-C01-09</strain>
        <strain evidence="3 4">NG05B_CO5_07</strain>
    </source>
</reference>
<name>A0A0U3GWJ0_9CREN</name>
<evidence type="ECO:0000259" key="1">
    <source>
        <dbReference type="Pfam" id="PF01850"/>
    </source>
</evidence>
<dbReference type="SUPFAM" id="SSF88723">
    <property type="entry name" value="PIN domain-like"/>
    <property type="match status" value="1"/>
</dbReference>
<proteinExistence type="predicted"/>
<feature type="domain" description="PIN" evidence="1">
    <location>
        <begin position="6"/>
        <end position="116"/>
    </location>
</feature>
<organism evidence="3 4">
    <name type="scientific">Sulfolobus acidocaldarius</name>
    <dbReference type="NCBI Taxonomy" id="2285"/>
    <lineage>
        <taxon>Archaea</taxon>
        <taxon>Thermoproteota</taxon>
        <taxon>Thermoprotei</taxon>
        <taxon>Sulfolobales</taxon>
        <taxon>Sulfolobaceae</taxon>
        <taxon>Sulfolobus</taxon>
    </lineage>
</organism>
<dbReference type="AlphaFoldDB" id="A0A0U3GWJ0"/>
<dbReference type="EMBL" id="CP013694">
    <property type="protein sequence ID" value="ALU29952.1"/>
    <property type="molecule type" value="Genomic_DNA"/>
</dbReference>
<gene>
    <name evidence="2" type="ORF">ATY89_08395</name>
    <name evidence="3" type="ORF">ATZ20_11410</name>
</gene>
<sequence length="131" mass="14357">MSGSLVLDSGVLLSFVEGKYKGIFNKIKGGEIRPIVSSLSLVETYYITCRALGVEKAEEVVSHLISSGLFRVVGVNRKVISEAGKCKCKYPISLTDCTTIATAKVKNTRALSREEKELKELNIPEVILIHE</sequence>